<evidence type="ECO:0000313" key="1">
    <source>
        <dbReference type="EMBL" id="GLI66241.1"/>
    </source>
</evidence>
<protein>
    <submittedName>
        <fullName evidence="1">Uncharacterized protein</fullName>
    </submittedName>
</protein>
<gene>
    <name evidence="1" type="ORF">VaNZ11_009984</name>
</gene>
<dbReference type="Proteomes" id="UP001165090">
    <property type="component" value="Unassembled WGS sequence"/>
</dbReference>
<organism evidence="1 2">
    <name type="scientific">Volvox africanus</name>
    <dbReference type="NCBI Taxonomy" id="51714"/>
    <lineage>
        <taxon>Eukaryota</taxon>
        <taxon>Viridiplantae</taxon>
        <taxon>Chlorophyta</taxon>
        <taxon>core chlorophytes</taxon>
        <taxon>Chlorophyceae</taxon>
        <taxon>CS clade</taxon>
        <taxon>Chlamydomonadales</taxon>
        <taxon>Volvocaceae</taxon>
        <taxon>Volvox</taxon>
    </lineage>
</organism>
<sequence>MQWWAATQRLRMAFELMQASSRRNNPGPGLTVLQGAVVIPAAMTAGEMPYRAVLLALFGLWLRHGAYDAGAEEVLALPGPATAHGGCGQLGSAWGWLGAGGWRFSGSRPDGYAFVCVCIFVRG</sequence>
<evidence type="ECO:0000313" key="2">
    <source>
        <dbReference type="Proteomes" id="UP001165090"/>
    </source>
</evidence>
<comment type="caution">
    <text evidence="1">The sequence shown here is derived from an EMBL/GenBank/DDBJ whole genome shotgun (WGS) entry which is preliminary data.</text>
</comment>
<keyword evidence="2" id="KW-1185">Reference proteome</keyword>
<dbReference type="EMBL" id="BSDZ01000028">
    <property type="protein sequence ID" value="GLI66241.1"/>
    <property type="molecule type" value="Genomic_DNA"/>
</dbReference>
<name>A0ABQ5S8S3_9CHLO</name>
<accession>A0ABQ5S8S3</accession>
<reference evidence="1 2" key="1">
    <citation type="journal article" date="2023" name="IScience">
        <title>Expanded male sex-determining region conserved during the evolution of homothallism in the green alga Volvox.</title>
        <authorList>
            <person name="Yamamoto K."/>
            <person name="Matsuzaki R."/>
            <person name="Mahakham W."/>
            <person name="Heman W."/>
            <person name="Sekimoto H."/>
            <person name="Kawachi M."/>
            <person name="Minakuchi Y."/>
            <person name="Toyoda A."/>
            <person name="Nozaki H."/>
        </authorList>
    </citation>
    <scope>NUCLEOTIDE SEQUENCE [LARGE SCALE GENOMIC DNA]</scope>
    <source>
        <strain evidence="1 2">NIES-4468</strain>
    </source>
</reference>
<proteinExistence type="predicted"/>